<dbReference type="GO" id="GO:0042597">
    <property type="term" value="C:periplasmic space"/>
    <property type="evidence" value="ECO:0007669"/>
    <property type="project" value="InterPro"/>
</dbReference>
<keyword evidence="3" id="KW-0732">Signal</keyword>
<reference evidence="5 6" key="1">
    <citation type="submission" date="2019-01" db="EMBL/GenBank/DDBJ databases">
        <authorList>
            <person name="Chen W.-M."/>
        </authorList>
    </citation>
    <scope>NUCLEOTIDE SEQUENCE [LARGE SCALE GENOMIC DNA]</scope>
    <source>
        <strain evidence="5 6">CCP-7</strain>
    </source>
</reference>
<dbReference type="GO" id="GO:0004553">
    <property type="term" value="F:hydrolase activity, hydrolyzing O-glycosyl compounds"/>
    <property type="evidence" value="ECO:0007669"/>
    <property type="project" value="InterPro"/>
</dbReference>
<gene>
    <name evidence="5" type="ORF">EOD43_13880</name>
</gene>
<dbReference type="EMBL" id="SACN01000001">
    <property type="protein sequence ID" value="RVT95202.1"/>
    <property type="molecule type" value="Genomic_DNA"/>
</dbReference>
<organism evidence="5 6">
    <name type="scientific">Sphingomonas crocodyli</name>
    <dbReference type="NCBI Taxonomy" id="1979270"/>
    <lineage>
        <taxon>Bacteria</taxon>
        <taxon>Pseudomonadati</taxon>
        <taxon>Pseudomonadota</taxon>
        <taxon>Alphaproteobacteria</taxon>
        <taxon>Sphingomonadales</taxon>
        <taxon>Sphingomonadaceae</taxon>
        <taxon>Sphingomonas</taxon>
    </lineage>
</organism>
<name>A0A437MC44_9SPHN</name>
<dbReference type="SUPFAM" id="SSF48435">
    <property type="entry name" value="Bacterial muramidases"/>
    <property type="match status" value="1"/>
</dbReference>
<dbReference type="AlphaFoldDB" id="A0A437MC44"/>
<dbReference type="InterPro" id="IPR008258">
    <property type="entry name" value="Transglycosylase_SLT_dom_1"/>
</dbReference>
<dbReference type="Gene3D" id="1.25.20.10">
    <property type="entry name" value="Bacterial muramidases"/>
    <property type="match status" value="1"/>
</dbReference>
<dbReference type="InterPro" id="IPR023346">
    <property type="entry name" value="Lysozyme-like_dom_sf"/>
</dbReference>
<dbReference type="OrthoDB" id="9815002at2"/>
<evidence type="ECO:0000313" key="5">
    <source>
        <dbReference type="EMBL" id="RVT95202.1"/>
    </source>
</evidence>
<dbReference type="PANTHER" id="PTHR37423">
    <property type="entry name" value="SOLUBLE LYTIC MUREIN TRANSGLYCOSYLASE-RELATED"/>
    <property type="match status" value="1"/>
</dbReference>
<dbReference type="PANTHER" id="PTHR37423:SF2">
    <property type="entry name" value="MEMBRANE-BOUND LYTIC MUREIN TRANSGLYCOSYLASE C"/>
    <property type="match status" value="1"/>
</dbReference>
<comment type="caution">
    <text evidence="5">The sequence shown here is derived from an EMBL/GenBank/DDBJ whole genome shotgun (WGS) entry which is preliminary data.</text>
</comment>
<proteinExistence type="inferred from homology"/>
<evidence type="ECO:0000256" key="2">
    <source>
        <dbReference type="ARBA" id="ARBA00009387"/>
    </source>
</evidence>
<dbReference type="CDD" id="cd13401">
    <property type="entry name" value="Slt70-like"/>
    <property type="match status" value="1"/>
</dbReference>
<comment type="similarity">
    <text evidence="2">Belongs to the virb1 family.</text>
</comment>
<keyword evidence="6" id="KW-1185">Reference proteome</keyword>
<dbReference type="SUPFAM" id="SSF53955">
    <property type="entry name" value="Lysozyme-like"/>
    <property type="match status" value="1"/>
</dbReference>
<accession>A0A437MC44</accession>
<dbReference type="Proteomes" id="UP000282971">
    <property type="component" value="Unassembled WGS sequence"/>
</dbReference>
<dbReference type="Gene3D" id="1.10.530.10">
    <property type="match status" value="1"/>
</dbReference>
<sequence length="653" mass="71800">MPGLLLLSTAALAAVVSQDEPNRPAPAPPGFAGWNETALRQATADWRRLRGNDSLPFQSYATFLTAHPGWPGDTAMRRTAERRIDPNNYTPRDVVAFFTRTPPLTAAGQARYAEALAATGRTGEARTAAATAWGMKALSPDDEGRLLTRFGGQFSATDHDRRMERLLWDRQATNAAKFLSLATPSRRPIYEARIALIRNDPDVATKVAAAGEAANRDPGFILDRARWMRDRGNTADARVWLAQSRNLSGVPYDAAIWLDTLFQFGRQAAADNQNDLAFAIARHAEETYPSGTQVRDRPFDERDDYTNLMWLGGTVSLKRTGRPADAMTMFDRYARAAQSPSTQTKGMYWAGRAAEAAGKSDWANSYYGQAASHIDQFYGQLAAERLGRQLAMPAEPNRAIAPTERAAFEASEVVRAARLLGRDGQWQDQTAFIRLIANDAKTDIDHALAGELSRSIGRPDLGVMVSRAARTSGTPDPLRIGFPTVTVPATMESHWTIIHAISRQESQFDRQATSRTGARGLMQLMPATAKEQAGKVGLAYDPARLADVDYNVMLGSSFFDRMLNYYNGSYVLAIASYNAGPGNVNKFIRANGDPRMPGVDVIDWIEAIPFEETRGYVQRVLENAVVYDLMNPARARIPAKNRLSTYLAKKTAG</sequence>
<dbReference type="InterPro" id="IPR008939">
    <property type="entry name" value="Lytic_TGlycosylase_superhlx_U"/>
</dbReference>
<protein>
    <submittedName>
        <fullName evidence="5">Lytic transglycosylase domain-containing protein</fullName>
    </submittedName>
</protein>
<dbReference type="Pfam" id="PF01464">
    <property type="entry name" value="SLT"/>
    <property type="match status" value="1"/>
</dbReference>
<feature type="domain" description="Transglycosylase SLT" evidence="4">
    <location>
        <begin position="492"/>
        <end position="593"/>
    </location>
</feature>
<evidence type="ECO:0000256" key="3">
    <source>
        <dbReference type="ARBA" id="ARBA00022729"/>
    </source>
</evidence>
<evidence type="ECO:0000256" key="1">
    <source>
        <dbReference type="ARBA" id="ARBA00007734"/>
    </source>
</evidence>
<comment type="similarity">
    <text evidence="1">Belongs to the transglycosylase Slt family.</text>
</comment>
<evidence type="ECO:0000313" key="6">
    <source>
        <dbReference type="Proteomes" id="UP000282971"/>
    </source>
</evidence>
<evidence type="ECO:0000259" key="4">
    <source>
        <dbReference type="Pfam" id="PF01464"/>
    </source>
</evidence>